<gene>
    <name evidence="1" type="ORF">BJY28_000515</name>
</gene>
<evidence type="ECO:0000313" key="2">
    <source>
        <dbReference type="Proteomes" id="UP000592181"/>
    </source>
</evidence>
<accession>A0A852WYX0</accession>
<name>A0A852WYX0_9MICO</name>
<dbReference type="EMBL" id="JACBZX010000001">
    <property type="protein sequence ID" value="NYG36046.1"/>
    <property type="molecule type" value="Genomic_DNA"/>
</dbReference>
<dbReference type="Proteomes" id="UP000592181">
    <property type="component" value="Unassembled WGS sequence"/>
</dbReference>
<keyword evidence="2" id="KW-1185">Reference proteome</keyword>
<comment type="caution">
    <text evidence="1">The sequence shown here is derived from an EMBL/GenBank/DDBJ whole genome shotgun (WGS) entry which is preliminary data.</text>
</comment>
<dbReference type="AlphaFoldDB" id="A0A852WYX0"/>
<evidence type="ECO:0000313" key="1">
    <source>
        <dbReference type="EMBL" id="NYG36046.1"/>
    </source>
</evidence>
<dbReference type="RefSeq" id="WP_179461614.1">
    <property type="nucleotide sequence ID" value="NZ_JACBZX010000001.1"/>
</dbReference>
<protein>
    <submittedName>
        <fullName evidence="1">Putative alkaline shock family protein YloU</fullName>
    </submittedName>
</protein>
<organism evidence="1 2">
    <name type="scientific">Janibacter alkaliphilus</name>
    <dbReference type="NCBI Taxonomy" id="1069963"/>
    <lineage>
        <taxon>Bacteria</taxon>
        <taxon>Bacillati</taxon>
        <taxon>Actinomycetota</taxon>
        <taxon>Actinomycetes</taxon>
        <taxon>Micrococcales</taxon>
        <taxon>Intrasporangiaceae</taxon>
        <taxon>Janibacter</taxon>
    </lineage>
</organism>
<proteinExistence type="predicted"/>
<reference evidence="1 2" key="1">
    <citation type="submission" date="2020-07" db="EMBL/GenBank/DDBJ databases">
        <title>Sequencing the genomes of 1000 actinobacteria strains.</title>
        <authorList>
            <person name="Klenk H.-P."/>
        </authorList>
    </citation>
    <scope>NUCLEOTIDE SEQUENCE [LARGE SCALE GENOMIC DNA]</scope>
    <source>
        <strain evidence="1 2">DSM 24723</strain>
    </source>
</reference>
<sequence>MGDEPTAADLVASAARSVPGVRDLHGGAMGEVATYLPGRRVAGVRVQDHRCSVHVVIDWEAGIAETAERVRAAVRPLVDGPVDVTVEDIADPAPAQDATGA</sequence>